<proteinExistence type="predicted"/>
<dbReference type="EMBL" id="GBRH01280335">
    <property type="protein sequence ID" value="JAD17560.1"/>
    <property type="molecule type" value="Transcribed_RNA"/>
</dbReference>
<feature type="region of interest" description="Disordered" evidence="1">
    <location>
        <begin position="1"/>
        <end position="29"/>
    </location>
</feature>
<sequence>MTGIKYFRKKKRQQGLLSDNSQAKGVRSG</sequence>
<protein>
    <submittedName>
        <fullName evidence="2">Uncharacterized protein</fullName>
    </submittedName>
</protein>
<evidence type="ECO:0000256" key="1">
    <source>
        <dbReference type="SAM" id="MobiDB-lite"/>
    </source>
</evidence>
<evidence type="ECO:0000313" key="2">
    <source>
        <dbReference type="EMBL" id="JAD17560.1"/>
    </source>
</evidence>
<name>A0A0A9U165_ARUDO</name>
<accession>A0A0A9U165</accession>
<feature type="compositionally biased region" description="Basic residues" evidence="1">
    <location>
        <begin position="1"/>
        <end position="13"/>
    </location>
</feature>
<dbReference type="AlphaFoldDB" id="A0A0A9U165"/>
<organism evidence="2">
    <name type="scientific">Arundo donax</name>
    <name type="common">Giant reed</name>
    <name type="synonym">Donax arundinaceus</name>
    <dbReference type="NCBI Taxonomy" id="35708"/>
    <lineage>
        <taxon>Eukaryota</taxon>
        <taxon>Viridiplantae</taxon>
        <taxon>Streptophyta</taxon>
        <taxon>Embryophyta</taxon>
        <taxon>Tracheophyta</taxon>
        <taxon>Spermatophyta</taxon>
        <taxon>Magnoliopsida</taxon>
        <taxon>Liliopsida</taxon>
        <taxon>Poales</taxon>
        <taxon>Poaceae</taxon>
        <taxon>PACMAD clade</taxon>
        <taxon>Arundinoideae</taxon>
        <taxon>Arundineae</taxon>
        <taxon>Arundo</taxon>
    </lineage>
</organism>
<reference evidence="2" key="1">
    <citation type="submission" date="2014-09" db="EMBL/GenBank/DDBJ databases">
        <authorList>
            <person name="Magalhaes I.L.F."/>
            <person name="Oliveira U."/>
            <person name="Santos F.R."/>
            <person name="Vidigal T.H.D.A."/>
            <person name="Brescovit A.D."/>
            <person name="Santos A.J."/>
        </authorList>
    </citation>
    <scope>NUCLEOTIDE SEQUENCE</scope>
    <source>
        <tissue evidence="2">Shoot tissue taken approximately 20 cm above the soil surface</tissue>
    </source>
</reference>
<reference evidence="2" key="2">
    <citation type="journal article" date="2015" name="Data Brief">
        <title>Shoot transcriptome of the giant reed, Arundo donax.</title>
        <authorList>
            <person name="Barrero R.A."/>
            <person name="Guerrero F.D."/>
            <person name="Moolhuijzen P."/>
            <person name="Goolsby J.A."/>
            <person name="Tidwell J."/>
            <person name="Bellgard S.E."/>
            <person name="Bellgard M.I."/>
        </authorList>
    </citation>
    <scope>NUCLEOTIDE SEQUENCE</scope>
    <source>
        <tissue evidence="2">Shoot tissue taken approximately 20 cm above the soil surface</tissue>
    </source>
</reference>